<name>A0A6B0UBF8_IXORI</name>
<proteinExistence type="predicted"/>
<keyword evidence="1" id="KW-0472">Membrane</keyword>
<reference evidence="2" key="1">
    <citation type="submission" date="2019-12" db="EMBL/GenBank/DDBJ databases">
        <title>An insight into the sialome of adult female Ixodes ricinus ticks feeding for 6 days.</title>
        <authorList>
            <person name="Perner J."/>
            <person name="Ribeiro J.M.C."/>
        </authorList>
    </citation>
    <scope>NUCLEOTIDE SEQUENCE</scope>
    <source>
        <strain evidence="2">Semi-engorged</strain>
        <tissue evidence="2">Salivary glands</tissue>
    </source>
</reference>
<dbReference type="EMBL" id="GIFC01005758">
    <property type="protein sequence ID" value="MXU87841.1"/>
    <property type="molecule type" value="Transcribed_RNA"/>
</dbReference>
<evidence type="ECO:0000256" key="1">
    <source>
        <dbReference type="SAM" id="Phobius"/>
    </source>
</evidence>
<dbReference type="AlphaFoldDB" id="A0A6B0UBF8"/>
<accession>A0A6B0UBF8</accession>
<organism evidence="2">
    <name type="scientific">Ixodes ricinus</name>
    <name type="common">Common tick</name>
    <name type="synonym">Acarus ricinus</name>
    <dbReference type="NCBI Taxonomy" id="34613"/>
    <lineage>
        <taxon>Eukaryota</taxon>
        <taxon>Metazoa</taxon>
        <taxon>Ecdysozoa</taxon>
        <taxon>Arthropoda</taxon>
        <taxon>Chelicerata</taxon>
        <taxon>Arachnida</taxon>
        <taxon>Acari</taxon>
        <taxon>Parasitiformes</taxon>
        <taxon>Ixodida</taxon>
        <taxon>Ixodoidea</taxon>
        <taxon>Ixodidae</taxon>
        <taxon>Ixodinae</taxon>
        <taxon>Ixodes</taxon>
    </lineage>
</organism>
<keyword evidence="1" id="KW-0812">Transmembrane</keyword>
<sequence>MIASWCLGFLGVHACSFLWAFLRSVDRTFCRRSGDLLHTLRIWGRIGVLPPGLLSGMSGILWLPARGIRLPCVLSSCIFCIRVVGVCRSNIQPFLPCR</sequence>
<feature type="transmembrane region" description="Helical" evidence="1">
    <location>
        <begin position="42"/>
        <end position="63"/>
    </location>
</feature>
<keyword evidence="1" id="KW-1133">Transmembrane helix</keyword>
<evidence type="ECO:0000313" key="2">
    <source>
        <dbReference type="EMBL" id="MXU87841.1"/>
    </source>
</evidence>
<protein>
    <submittedName>
        <fullName evidence="2">Uncharacterized protein</fullName>
    </submittedName>
</protein>